<gene>
    <name evidence="1" type="ORF">H4W34_007760</name>
</gene>
<dbReference type="RefSeq" id="WP_192763710.1">
    <property type="nucleotide sequence ID" value="NZ_JADBDZ010000001.1"/>
</dbReference>
<evidence type="ECO:0000313" key="2">
    <source>
        <dbReference type="Proteomes" id="UP000627838"/>
    </source>
</evidence>
<dbReference type="InterPro" id="IPR004378">
    <property type="entry name" value="F420H2_quin_Rdtase"/>
</dbReference>
<sequence length="161" mass="17758">MEIVKTPAPPSGVRRLLWRLPIHFYRRGLGVLMPPRIMLLTHIGRKSGRPRQAVIEVIERGPDGYVAASGFGVRADWYQNVLKTPDVTIQVGRRVIPVTAEVLAKEDGAELMALYGPRNPRTAKRLCSIMGFAIDGSVEDFRAVGERVPFVRFVPRAGGAG</sequence>
<protein>
    <submittedName>
        <fullName evidence="1">Deazaflavin-dependent oxidoreductase (Nitroreductase family)</fullName>
    </submittedName>
</protein>
<keyword evidence="2" id="KW-1185">Reference proteome</keyword>
<comment type="caution">
    <text evidence="1">The sequence shown here is derived from an EMBL/GenBank/DDBJ whole genome shotgun (WGS) entry which is preliminary data.</text>
</comment>
<dbReference type="Proteomes" id="UP000627838">
    <property type="component" value="Unassembled WGS sequence"/>
</dbReference>
<proteinExistence type="predicted"/>
<name>A0ABR9K547_9ACTN</name>
<dbReference type="NCBIfam" id="TIGR00026">
    <property type="entry name" value="hi_GC_TIGR00026"/>
    <property type="match status" value="1"/>
</dbReference>
<dbReference type="EMBL" id="JADBDZ010000001">
    <property type="protein sequence ID" value="MBE1537927.1"/>
    <property type="molecule type" value="Genomic_DNA"/>
</dbReference>
<dbReference type="Pfam" id="PF04075">
    <property type="entry name" value="F420H2_quin_red"/>
    <property type="match status" value="1"/>
</dbReference>
<dbReference type="Gene3D" id="2.30.110.10">
    <property type="entry name" value="Electron Transport, Fmn-binding Protein, Chain A"/>
    <property type="match status" value="1"/>
</dbReference>
<reference evidence="1 2" key="1">
    <citation type="submission" date="2020-10" db="EMBL/GenBank/DDBJ databases">
        <title>Sequencing the genomes of 1000 actinobacteria strains.</title>
        <authorList>
            <person name="Klenk H.-P."/>
        </authorList>
    </citation>
    <scope>NUCLEOTIDE SEQUENCE [LARGE SCALE GENOMIC DNA]</scope>
    <source>
        <strain evidence="1 2">DSM 46744</strain>
    </source>
</reference>
<dbReference type="InterPro" id="IPR012349">
    <property type="entry name" value="Split_barrel_FMN-bd"/>
</dbReference>
<evidence type="ECO:0000313" key="1">
    <source>
        <dbReference type="EMBL" id="MBE1537927.1"/>
    </source>
</evidence>
<organism evidence="1 2">
    <name type="scientific">Actinomadura algeriensis</name>
    <dbReference type="NCBI Taxonomy" id="1679523"/>
    <lineage>
        <taxon>Bacteria</taxon>
        <taxon>Bacillati</taxon>
        <taxon>Actinomycetota</taxon>
        <taxon>Actinomycetes</taxon>
        <taxon>Streptosporangiales</taxon>
        <taxon>Thermomonosporaceae</taxon>
        <taxon>Actinomadura</taxon>
    </lineage>
</organism>
<accession>A0ABR9K547</accession>